<organism evidence="3 4">
    <name type="scientific">Tolypocladium ophioglossoides (strain CBS 100239)</name>
    <name type="common">Snaketongue truffleclub</name>
    <name type="synonym">Elaphocordyceps ophioglossoides</name>
    <dbReference type="NCBI Taxonomy" id="1163406"/>
    <lineage>
        <taxon>Eukaryota</taxon>
        <taxon>Fungi</taxon>
        <taxon>Dikarya</taxon>
        <taxon>Ascomycota</taxon>
        <taxon>Pezizomycotina</taxon>
        <taxon>Sordariomycetes</taxon>
        <taxon>Hypocreomycetidae</taxon>
        <taxon>Hypocreales</taxon>
        <taxon>Ophiocordycipitaceae</taxon>
        <taxon>Tolypocladium</taxon>
    </lineage>
</organism>
<keyword evidence="4" id="KW-1185">Reference proteome</keyword>
<accession>A0A0L0N8G2</accession>
<dbReference type="Proteomes" id="UP000036947">
    <property type="component" value="Unassembled WGS sequence"/>
</dbReference>
<keyword evidence="2" id="KW-0732">Signal</keyword>
<dbReference type="STRING" id="1163406.A0A0L0N8G2"/>
<reference evidence="3 4" key="1">
    <citation type="journal article" date="2015" name="BMC Genomics">
        <title>The genome of the truffle-parasite Tolypocladium ophioglossoides and the evolution of antifungal peptaibiotics.</title>
        <authorList>
            <person name="Quandt C.A."/>
            <person name="Bushley K.E."/>
            <person name="Spatafora J.W."/>
        </authorList>
    </citation>
    <scope>NUCLEOTIDE SEQUENCE [LARGE SCALE GENOMIC DNA]</scope>
    <source>
        <strain evidence="3 4">CBS 100239</strain>
    </source>
</reference>
<dbReference type="EMBL" id="LFRF01000013">
    <property type="protein sequence ID" value="KND90351.1"/>
    <property type="molecule type" value="Genomic_DNA"/>
</dbReference>
<feature type="compositionally biased region" description="Low complexity" evidence="1">
    <location>
        <begin position="71"/>
        <end position="94"/>
    </location>
</feature>
<evidence type="ECO:0000256" key="2">
    <source>
        <dbReference type="SAM" id="SignalP"/>
    </source>
</evidence>
<dbReference type="AlphaFoldDB" id="A0A0L0N8G2"/>
<sequence>MLPVVSLALLAAFGAAANVERRQNLSELFVADIGVSSTSLFSIPGQPSSREGEPTTTLSITSATGSLSVPTGSGTATGTASGTKSGTATGSETSLTGTLAHTTSVTVSSSGTGSVSGSGSGT</sequence>
<proteinExistence type="predicted"/>
<protein>
    <submittedName>
        <fullName evidence="3">Uncharacterized protein</fullName>
    </submittedName>
</protein>
<feature type="signal peptide" evidence="2">
    <location>
        <begin position="1"/>
        <end position="16"/>
    </location>
</feature>
<evidence type="ECO:0000313" key="3">
    <source>
        <dbReference type="EMBL" id="KND90351.1"/>
    </source>
</evidence>
<feature type="chain" id="PRO_5005544724" evidence="2">
    <location>
        <begin position="17"/>
        <end position="122"/>
    </location>
</feature>
<evidence type="ECO:0000313" key="4">
    <source>
        <dbReference type="Proteomes" id="UP000036947"/>
    </source>
</evidence>
<feature type="region of interest" description="Disordered" evidence="1">
    <location>
        <begin position="43"/>
        <end position="122"/>
    </location>
</feature>
<gene>
    <name evidence="3" type="ORF">TOPH_04889</name>
</gene>
<feature type="compositionally biased region" description="Low complexity" evidence="1">
    <location>
        <begin position="102"/>
        <end position="113"/>
    </location>
</feature>
<name>A0A0L0N8G2_TOLOC</name>
<evidence type="ECO:0000256" key="1">
    <source>
        <dbReference type="SAM" id="MobiDB-lite"/>
    </source>
</evidence>
<feature type="compositionally biased region" description="Polar residues" evidence="1">
    <location>
        <begin position="43"/>
        <end position="70"/>
    </location>
</feature>
<comment type="caution">
    <text evidence="3">The sequence shown here is derived from an EMBL/GenBank/DDBJ whole genome shotgun (WGS) entry which is preliminary data.</text>
</comment>